<reference evidence="1 2" key="1">
    <citation type="submission" date="2020-07" db="EMBL/GenBank/DDBJ databases">
        <title>Comparative genomics of pyrophilous fungi reveals a link between fire events and developmental genes.</title>
        <authorList>
            <consortium name="DOE Joint Genome Institute"/>
            <person name="Steindorff A.S."/>
            <person name="Carver A."/>
            <person name="Calhoun S."/>
            <person name="Stillman K."/>
            <person name="Liu H."/>
            <person name="Lipzen A."/>
            <person name="Pangilinan J."/>
            <person name="Labutti K."/>
            <person name="Bruns T.D."/>
            <person name="Grigoriev I.V."/>
        </authorList>
    </citation>
    <scope>NUCLEOTIDE SEQUENCE [LARGE SCALE GENOMIC DNA]</scope>
    <source>
        <strain evidence="1 2">CBS 144469</strain>
    </source>
</reference>
<dbReference type="Proteomes" id="UP000521943">
    <property type="component" value="Unassembled WGS sequence"/>
</dbReference>
<evidence type="ECO:0000313" key="2">
    <source>
        <dbReference type="Proteomes" id="UP000521943"/>
    </source>
</evidence>
<keyword evidence="2" id="KW-1185">Reference proteome</keyword>
<organism evidence="1 2">
    <name type="scientific">Ephemerocybe angulata</name>
    <dbReference type="NCBI Taxonomy" id="980116"/>
    <lineage>
        <taxon>Eukaryota</taxon>
        <taxon>Fungi</taxon>
        <taxon>Dikarya</taxon>
        <taxon>Basidiomycota</taxon>
        <taxon>Agaricomycotina</taxon>
        <taxon>Agaricomycetes</taxon>
        <taxon>Agaricomycetidae</taxon>
        <taxon>Agaricales</taxon>
        <taxon>Agaricineae</taxon>
        <taxon>Psathyrellaceae</taxon>
        <taxon>Ephemerocybe</taxon>
    </lineage>
</organism>
<evidence type="ECO:0000313" key="1">
    <source>
        <dbReference type="EMBL" id="KAF6747666.1"/>
    </source>
</evidence>
<gene>
    <name evidence="1" type="ORF">DFP72DRAFT_1075128</name>
</gene>
<dbReference type="AlphaFoldDB" id="A0A8H6M0D5"/>
<comment type="caution">
    <text evidence="1">The sequence shown here is derived from an EMBL/GenBank/DDBJ whole genome shotgun (WGS) entry which is preliminary data.</text>
</comment>
<accession>A0A8H6M0D5</accession>
<protein>
    <submittedName>
        <fullName evidence="1">Uncharacterized protein</fullName>
    </submittedName>
</protein>
<name>A0A8H6M0D5_9AGAR</name>
<sequence>MKRLDESKHVYPAKRQGLAITAAAAAGESSTQRQELGEAYQATISLAGGYHRRVVLFKPTSEIQDHGEQDIVSAICLIQLSASEGLESPLESEHREESTPQQFFMVATGPSLLKALTQEERDVVLCPLKATQGPLSVEPEQFIITWFPESSVRKQVL</sequence>
<dbReference type="EMBL" id="JACGCI010000079">
    <property type="protein sequence ID" value="KAF6747666.1"/>
    <property type="molecule type" value="Genomic_DNA"/>
</dbReference>
<proteinExistence type="predicted"/>